<reference evidence="3 4" key="1">
    <citation type="submission" date="2017-04" db="EMBL/GenBank/DDBJ databases">
        <title>A new member of the family Flavobacteriaceae isolated from ascidians.</title>
        <authorList>
            <person name="Chen L."/>
        </authorList>
    </citation>
    <scope>NUCLEOTIDE SEQUENCE [LARGE SCALE GENOMIC DNA]</scope>
    <source>
        <strain evidence="3 4">HQA918</strain>
    </source>
</reference>
<dbReference type="InterPro" id="IPR007730">
    <property type="entry name" value="SPOR-like_dom"/>
</dbReference>
<dbReference type="AlphaFoldDB" id="A0A2A4G5F6"/>
<evidence type="ECO:0000313" key="3">
    <source>
        <dbReference type="EMBL" id="PCE63220.1"/>
    </source>
</evidence>
<gene>
    <name evidence="3" type="ORF">B7P33_13405</name>
</gene>
<feature type="chain" id="PRO_5013263440" description="SPOR domain-containing protein" evidence="1">
    <location>
        <begin position="22"/>
        <end position="126"/>
    </location>
</feature>
<sequence>MKKPLLSIVYCAICLGGLQLAHGQEATTEIEQDPKIDRLLELYTESNKEKGYYRIQIFSGTHAASQKAKEEARVEFPDWSVKITFDQPNYKVKIGRFNTKLEAERQLIEVRKKFPGALLPATKTKD</sequence>
<evidence type="ECO:0000256" key="1">
    <source>
        <dbReference type="SAM" id="SignalP"/>
    </source>
</evidence>
<feature type="domain" description="SPOR" evidence="2">
    <location>
        <begin position="50"/>
        <end position="116"/>
    </location>
</feature>
<protein>
    <recommendedName>
        <fullName evidence="2">SPOR domain-containing protein</fullName>
    </recommendedName>
</protein>
<dbReference type="GO" id="GO:0042834">
    <property type="term" value="F:peptidoglycan binding"/>
    <property type="evidence" value="ECO:0007669"/>
    <property type="project" value="InterPro"/>
</dbReference>
<evidence type="ECO:0000259" key="2">
    <source>
        <dbReference type="Pfam" id="PF05036"/>
    </source>
</evidence>
<name>A0A2A4G5F6_9FLAO</name>
<dbReference type="Pfam" id="PF05036">
    <property type="entry name" value="SPOR"/>
    <property type="match status" value="1"/>
</dbReference>
<dbReference type="RefSeq" id="WP_097443179.1">
    <property type="nucleotide sequence ID" value="NZ_NBWU01000005.1"/>
</dbReference>
<dbReference type="OrthoDB" id="2473397at2"/>
<keyword evidence="1" id="KW-0732">Signal</keyword>
<dbReference type="EMBL" id="NBWU01000005">
    <property type="protein sequence ID" value="PCE63220.1"/>
    <property type="molecule type" value="Genomic_DNA"/>
</dbReference>
<keyword evidence="4" id="KW-1185">Reference proteome</keyword>
<accession>A0A2A4G5F6</accession>
<comment type="caution">
    <text evidence="3">The sequence shown here is derived from an EMBL/GenBank/DDBJ whole genome shotgun (WGS) entry which is preliminary data.</text>
</comment>
<proteinExistence type="predicted"/>
<evidence type="ECO:0000313" key="4">
    <source>
        <dbReference type="Proteomes" id="UP000219559"/>
    </source>
</evidence>
<dbReference type="Proteomes" id="UP000219559">
    <property type="component" value="Unassembled WGS sequence"/>
</dbReference>
<feature type="signal peptide" evidence="1">
    <location>
        <begin position="1"/>
        <end position="21"/>
    </location>
</feature>
<organism evidence="3 4">
    <name type="scientific">Sediminicola luteus</name>
    <dbReference type="NCBI Taxonomy" id="319238"/>
    <lineage>
        <taxon>Bacteria</taxon>
        <taxon>Pseudomonadati</taxon>
        <taxon>Bacteroidota</taxon>
        <taxon>Flavobacteriia</taxon>
        <taxon>Flavobacteriales</taxon>
        <taxon>Flavobacteriaceae</taxon>
        <taxon>Sediminicola</taxon>
    </lineage>
</organism>